<dbReference type="InterPro" id="IPR050836">
    <property type="entry name" value="SDS22/Internalin_LRR"/>
</dbReference>
<proteinExistence type="predicted"/>
<gene>
    <name evidence="4" type="primary">inlA_2</name>
    <name evidence="4" type="ORF">NCTC13492_00880</name>
    <name evidence="3" type="ORF">SAMN05421542_2342</name>
</gene>
<evidence type="ECO:0000256" key="1">
    <source>
        <dbReference type="ARBA" id="ARBA00022614"/>
    </source>
</evidence>
<organism evidence="4 6">
    <name type="scientific">Chryseobacterium jejuense</name>
    <dbReference type="NCBI Taxonomy" id="445960"/>
    <lineage>
        <taxon>Bacteria</taxon>
        <taxon>Pseudomonadati</taxon>
        <taxon>Bacteroidota</taxon>
        <taxon>Flavobacteriia</taxon>
        <taxon>Flavobacteriales</taxon>
        <taxon>Weeksellaceae</taxon>
        <taxon>Chryseobacterium group</taxon>
        <taxon>Chryseobacterium</taxon>
    </lineage>
</organism>
<dbReference type="STRING" id="445960.SAMN05421542_2342"/>
<dbReference type="EMBL" id="FNEG01000003">
    <property type="protein sequence ID" value="SDI94648.1"/>
    <property type="molecule type" value="Genomic_DNA"/>
</dbReference>
<dbReference type="Proteomes" id="UP000251670">
    <property type="component" value="Unassembled WGS sequence"/>
</dbReference>
<evidence type="ECO:0000313" key="5">
    <source>
        <dbReference type="Proteomes" id="UP000199426"/>
    </source>
</evidence>
<evidence type="ECO:0000313" key="3">
    <source>
        <dbReference type="EMBL" id="SDI94648.1"/>
    </source>
</evidence>
<dbReference type="PROSITE" id="PS51450">
    <property type="entry name" value="LRR"/>
    <property type="match status" value="1"/>
</dbReference>
<dbReference type="PANTHER" id="PTHR46652:SF3">
    <property type="entry name" value="LEUCINE-RICH REPEAT-CONTAINING PROTEIN 9"/>
    <property type="match status" value="1"/>
</dbReference>
<evidence type="ECO:0000313" key="4">
    <source>
        <dbReference type="EMBL" id="SQB27200.1"/>
    </source>
</evidence>
<reference evidence="4 6" key="2">
    <citation type="submission" date="2018-06" db="EMBL/GenBank/DDBJ databases">
        <authorList>
            <consortium name="Pathogen Informatics"/>
            <person name="Doyle S."/>
        </authorList>
    </citation>
    <scope>NUCLEOTIDE SEQUENCE [LARGE SCALE GENOMIC DNA]</scope>
    <source>
        <strain evidence="4 6">NCTC13492</strain>
    </source>
</reference>
<dbReference type="EMBL" id="UAWB01000002">
    <property type="protein sequence ID" value="SQB27200.1"/>
    <property type="molecule type" value="Genomic_DNA"/>
</dbReference>
<dbReference type="Proteomes" id="UP000199426">
    <property type="component" value="Unassembled WGS sequence"/>
</dbReference>
<evidence type="ECO:0000256" key="2">
    <source>
        <dbReference type="ARBA" id="ARBA00022737"/>
    </source>
</evidence>
<dbReference type="InterPro" id="IPR032675">
    <property type="entry name" value="LRR_dom_sf"/>
</dbReference>
<accession>A0A2X2XLF8</accession>
<keyword evidence="2" id="KW-0677">Repeat</keyword>
<dbReference type="PANTHER" id="PTHR46652">
    <property type="entry name" value="LEUCINE-RICH REPEAT AND IQ DOMAIN-CONTAINING PROTEIN 1-RELATED"/>
    <property type="match status" value="1"/>
</dbReference>
<dbReference type="AlphaFoldDB" id="A0A2X2XLF8"/>
<evidence type="ECO:0000313" key="6">
    <source>
        <dbReference type="Proteomes" id="UP000251670"/>
    </source>
</evidence>
<keyword evidence="1" id="KW-0433">Leucine-rich repeat</keyword>
<keyword evidence="5" id="KW-1185">Reference proteome</keyword>
<name>A0A2X2XLF8_CHRJE</name>
<protein>
    <submittedName>
        <fullName evidence="4">Internalin-A</fullName>
    </submittedName>
</protein>
<dbReference type="InterPro" id="IPR001611">
    <property type="entry name" value="Leu-rich_rpt"/>
</dbReference>
<sequence length="686" mass="78833">MSDINTIVSKLENALNIKLENLEWGAELRGNSYTSSLSKLCLSHLHFENFSALEPIFETLRYLTLIECSINDIQGLDKIKLQSLTLNKCTVPDEGFNPEIVKVKETYHNFQFLTLENMSVPHPGFFLPISNRLEYISFINCEVNNISELNLLPDLYSLTIDNTSIIDSKNGIQYQGKPDKRSTIIQFQNLKVNDLDSFLPISTSLHSISLLNCEVESLKNIHKFSSVKRLYLHPPLQVNDLSLPDPDHDGKQFEFEFIMIVPERMVDYNVNKDWVIPDFNTELLASIAPYVPALIVDGYHLTNTHILKDFPILYSLDFNKCSIDLEDYVLVAPKIQEVDFNRAKVRNQKAFSYFTKLEKITVSGDYNRPPYIALKKLLPLKGHLKEINIYETSAVRNIGELKHFTVLEQLHTSAKSIELAQDILSIESLKDLYLNIYQQNRKIERPITLDLQHLKNVEKLHLDSNDDVYFTGISHLKSLKTLELDDNGDLEGLTALTSLEKLVIKGEVINKFPELKQVKILDLHVPRNYEVASLEKFPNLEKLELNLWSDQKIAINGLKKLKIIVFDYINFDDIISFENLPSLEEVDLTECRVSSLSKLKRLTSLKKLNLENNDIKSLEGIENLKNLEQLAFDLGNITDFTPLNKLPKLREVFIWGNNKRKEDIEGQLSKPEILIRNAETFQISID</sequence>
<dbReference type="SUPFAM" id="SSF52058">
    <property type="entry name" value="L domain-like"/>
    <property type="match status" value="2"/>
</dbReference>
<reference evidence="3 5" key="1">
    <citation type="submission" date="2016-10" db="EMBL/GenBank/DDBJ databases">
        <authorList>
            <person name="Varghese N."/>
            <person name="Submissions S."/>
        </authorList>
    </citation>
    <scope>NUCLEOTIDE SEQUENCE [LARGE SCALE GENOMIC DNA]</scope>
    <source>
        <strain evidence="3 5">DSM 19299</strain>
    </source>
</reference>
<dbReference type="Gene3D" id="3.80.10.10">
    <property type="entry name" value="Ribonuclease Inhibitor"/>
    <property type="match status" value="3"/>
</dbReference>